<gene>
    <name evidence="3" type="ORF">FYJ64_10100</name>
</gene>
<keyword evidence="3" id="KW-0378">Hydrolase</keyword>
<dbReference type="GO" id="GO:0003993">
    <property type="term" value="F:acid phosphatase activity"/>
    <property type="evidence" value="ECO:0007669"/>
    <property type="project" value="InterPro"/>
</dbReference>
<dbReference type="InterPro" id="IPR036116">
    <property type="entry name" value="FN3_sf"/>
</dbReference>
<evidence type="ECO:0000256" key="1">
    <source>
        <dbReference type="ARBA" id="ARBA00022729"/>
    </source>
</evidence>
<dbReference type="SUPFAM" id="SSF49265">
    <property type="entry name" value="Fibronectin type III"/>
    <property type="match status" value="1"/>
</dbReference>
<dbReference type="AlphaFoldDB" id="A0A6L5Y7I7"/>
<dbReference type="InterPro" id="IPR004843">
    <property type="entry name" value="Calcineurin-like_PHP"/>
</dbReference>
<keyword evidence="1" id="KW-0732">Signal</keyword>
<dbReference type="GO" id="GO:0046872">
    <property type="term" value="F:metal ion binding"/>
    <property type="evidence" value="ECO:0007669"/>
    <property type="project" value="InterPro"/>
</dbReference>
<reference evidence="3 4" key="1">
    <citation type="submission" date="2019-08" db="EMBL/GenBank/DDBJ databases">
        <title>In-depth cultivation of the pig gut microbiome towards novel bacterial diversity and tailored functional studies.</title>
        <authorList>
            <person name="Wylensek D."/>
            <person name="Hitch T.C.A."/>
            <person name="Clavel T."/>
        </authorList>
    </citation>
    <scope>NUCLEOTIDE SEQUENCE [LARGE SCALE GENOMIC DNA]</scope>
    <source>
        <strain evidence="3 4">WCA-MUC-591-APC-3H</strain>
    </source>
</reference>
<dbReference type="Pfam" id="PF16656">
    <property type="entry name" value="Pur_ac_phosph_N"/>
    <property type="match status" value="1"/>
</dbReference>
<evidence type="ECO:0000313" key="4">
    <source>
        <dbReference type="Proteomes" id="UP000474676"/>
    </source>
</evidence>
<dbReference type="InterPro" id="IPR029052">
    <property type="entry name" value="Metallo-depent_PP-like"/>
</dbReference>
<organism evidence="3 4">
    <name type="scientific">Hornefia butyriciproducens</name>
    <dbReference type="NCBI Taxonomy" id="2652293"/>
    <lineage>
        <taxon>Bacteria</taxon>
        <taxon>Bacillati</taxon>
        <taxon>Bacillota</taxon>
        <taxon>Clostridia</taxon>
        <taxon>Peptostreptococcales</taxon>
        <taxon>Anaerovoracaceae</taxon>
        <taxon>Hornefia</taxon>
    </lineage>
</organism>
<protein>
    <submittedName>
        <fullName evidence="3">Phosphohydrolase</fullName>
    </submittedName>
</protein>
<evidence type="ECO:0000313" key="3">
    <source>
        <dbReference type="EMBL" id="MST52649.1"/>
    </source>
</evidence>
<proteinExistence type="predicted"/>
<sequence length="762" mass="84058">MRFLQTYDILSVSDLKLTEVKDGKEMVKLRGLYKISALALSVMIVAGTGNLAQMTNSDVYAGTASGTATTDRVVSTDGTTWRYLDNNTKPEAGWNSDADFDDSAWSSGKGSFGAKNGQKADLGSGFVPNVLLNQYISGTSNDVPVYYLRTKFDIDDVDVSQIKEITGTVLYDDAAIVTINGKKIAGFDDSSFDENGYGGSNAGEPKTGTVSAVSDGIDISSLNLKAKDNVLAVELHQGRASSSDIYVDLQDLTVSTVLPQKEVRDVSLQIGTDETKRNLSWLGESGKASYVQVAVKPSGWKNGDEFPETSARKCRADQVKSGLGGFYSNKAVLKNLDEFTTYIYRVGNDDGWSDTYTFATQDLGEKDSFSFLFAGDPQIGASHNAENDTKGWVNTLDFATEKFPQTSFILSAGDQINDKGASEESQYQGFFTPDELQSYALALNEGNHDSGSTLYTAHGNIPNVSFLGRVDSSGKASGDYWYMYNGVLFMNLNSNNRSTSEHRAFMKQALQANPDAQWKIVSFHHSIYSAASHATDDDILERRSELPRIFSDLDIDAVLMGHDHCYTRTYLMDANDPQTSDSTSVMDPKDGQVFYLTANSASGSKYYKYNNDSLTDFIAMKDQSNRPNITNVEVTRTSLTFTTYFTDTKEMPVLDSFKISRTDTEQKPEQVKISKGKIKKAKAGKKKISVSYSKLAKGVKYQISYRKAGSSKWKSIRSTRTYKTIKNLKSGSRYKVRVRGYKTVNGKTYYGKWSESKTVKVR</sequence>
<dbReference type="PROSITE" id="PS50853">
    <property type="entry name" value="FN3"/>
    <property type="match status" value="1"/>
</dbReference>
<dbReference type="InterPro" id="IPR013783">
    <property type="entry name" value="Ig-like_fold"/>
</dbReference>
<dbReference type="InterPro" id="IPR003961">
    <property type="entry name" value="FN3_dom"/>
</dbReference>
<dbReference type="PANTHER" id="PTHR45867">
    <property type="entry name" value="PURPLE ACID PHOSPHATASE"/>
    <property type="match status" value="1"/>
</dbReference>
<dbReference type="Gene3D" id="2.60.120.260">
    <property type="entry name" value="Galactose-binding domain-like"/>
    <property type="match status" value="1"/>
</dbReference>
<comment type="caution">
    <text evidence="3">The sequence shown here is derived from an EMBL/GenBank/DDBJ whole genome shotgun (WGS) entry which is preliminary data.</text>
</comment>
<evidence type="ECO:0000259" key="2">
    <source>
        <dbReference type="PROSITE" id="PS50853"/>
    </source>
</evidence>
<keyword evidence="4" id="KW-1185">Reference proteome</keyword>
<dbReference type="EMBL" id="VUMZ01000011">
    <property type="protein sequence ID" value="MST52649.1"/>
    <property type="molecule type" value="Genomic_DNA"/>
</dbReference>
<dbReference type="SUPFAM" id="SSF49363">
    <property type="entry name" value="Purple acid phosphatase, N-terminal domain"/>
    <property type="match status" value="1"/>
</dbReference>
<dbReference type="InterPro" id="IPR015914">
    <property type="entry name" value="PAPs_N"/>
</dbReference>
<dbReference type="Proteomes" id="UP000474676">
    <property type="component" value="Unassembled WGS sequence"/>
</dbReference>
<feature type="domain" description="Fibronectin type-III" evidence="2">
    <location>
        <begin position="667"/>
        <end position="762"/>
    </location>
</feature>
<dbReference type="Gene3D" id="3.60.21.10">
    <property type="match status" value="1"/>
</dbReference>
<dbReference type="PANTHER" id="PTHR45867:SF3">
    <property type="entry name" value="ACID PHOSPHATASE TYPE 7"/>
    <property type="match status" value="1"/>
</dbReference>
<name>A0A6L5Y7I7_9FIRM</name>
<dbReference type="CDD" id="cd00063">
    <property type="entry name" value="FN3"/>
    <property type="match status" value="1"/>
</dbReference>
<dbReference type="Gene3D" id="2.60.40.10">
    <property type="entry name" value="Immunoglobulins"/>
    <property type="match status" value="1"/>
</dbReference>
<dbReference type="InterPro" id="IPR008963">
    <property type="entry name" value="Purple_acid_Pase-like_N"/>
</dbReference>
<dbReference type="SUPFAM" id="SSF56300">
    <property type="entry name" value="Metallo-dependent phosphatases"/>
    <property type="match status" value="1"/>
</dbReference>
<dbReference type="Pfam" id="PF00149">
    <property type="entry name" value="Metallophos"/>
    <property type="match status" value="1"/>
</dbReference>
<accession>A0A6L5Y7I7</accession>